<dbReference type="InterPro" id="IPR036823">
    <property type="entry name" value="Ribosomal_uS7_dom_sf"/>
</dbReference>
<keyword evidence="5 6" id="KW-0687">Ribonucleoprotein</keyword>
<dbReference type="NCBIfam" id="TIGR01029">
    <property type="entry name" value="rpsG_bact"/>
    <property type="match status" value="1"/>
</dbReference>
<proteinExistence type="inferred from homology"/>
<dbReference type="CDD" id="cd14869">
    <property type="entry name" value="uS7_Bacteria"/>
    <property type="match status" value="1"/>
</dbReference>
<dbReference type="PANTHER" id="PTHR11205">
    <property type="entry name" value="RIBOSOMAL PROTEIN S7"/>
    <property type="match status" value="1"/>
</dbReference>
<evidence type="ECO:0000313" key="8">
    <source>
        <dbReference type="EMBL" id="PIS14590.1"/>
    </source>
</evidence>
<comment type="subunit">
    <text evidence="6">Part of the 30S ribosomal subunit. Contacts proteins S9 and S11.</text>
</comment>
<keyword evidence="2 6" id="KW-0699">rRNA-binding</keyword>
<dbReference type="Pfam" id="PF00177">
    <property type="entry name" value="Ribosomal_S7"/>
    <property type="match status" value="1"/>
</dbReference>
<dbReference type="GO" id="GO:0003735">
    <property type="term" value="F:structural constituent of ribosome"/>
    <property type="evidence" value="ECO:0007669"/>
    <property type="project" value="InterPro"/>
</dbReference>
<dbReference type="GO" id="GO:0019843">
    <property type="term" value="F:rRNA binding"/>
    <property type="evidence" value="ECO:0007669"/>
    <property type="project" value="UniProtKB-UniRule"/>
</dbReference>
<dbReference type="InterPro" id="IPR023798">
    <property type="entry name" value="Ribosomal_uS7_dom"/>
</dbReference>
<reference evidence="9" key="1">
    <citation type="submission" date="2017-09" db="EMBL/GenBank/DDBJ databases">
        <title>Depth-based differentiation of microbial function through sediment-hosted aquifers and enrichment of novel symbionts in the deep terrestrial subsurface.</title>
        <authorList>
            <person name="Probst A.J."/>
            <person name="Ladd B."/>
            <person name="Jarett J.K."/>
            <person name="Geller-Mcgrath D.E."/>
            <person name="Sieber C.M.K."/>
            <person name="Emerson J.B."/>
            <person name="Anantharaman K."/>
            <person name="Thomas B.C."/>
            <person name="Malmstrom R."/>
            <person name="Stieglmeier M."/>
            <person name="Klingl A."/>
            <person name="Woyke T."/>
            <person name="Ryan C.M."/>
            <person name="Banfield J.F."/>
        </authorList>
    </citation>
    <scope>NUCLEOTIDE SEQUENCE [LARGE SCALE GENOMIC DNA]</scope>
</reference>
<organism evidence="8 9">
    <name type="scientific">Candidatus Shapirobacteria bacterium CG09_land_8_20_14_0_10_39_12</name>
    <dbReference type="NCBI Taxonomy" id="1974885"/>
    <lineage>
        <taxon>Bacteria</taxon>
        <taxon>Candidatus Shapironibacteriota</taxon>
    </lineage>
</organism>
<accession>A0A2H0WPL0</accession>
<dbReference type="FunFam" id="1.10.455.10:FF:000001">
    <property type="entry name" value="30S ribosomal protein S7"/>
    <property type="match status" value="1"/>
</dbReference>
<protein>
    <recommendedName>
        <fullName evidence="6">Small ribosomal subunit protein uS7</fullName>
    </recommendedName>
</protein>
<evidence type="ECO:0000313" key="9">
    <source>
        <dbReference type="Proteomes" id="UP000230775"/>
    </source>
</evidence>
<evidence type="ECO:0000256" key="1">
    <source>
        <dbReference type="ARBA" id="ARBA00007151"/>
    </source>
</evidence>
<dbReference type="PIRSF" id="PIRSF002122">
    <property type="entry name" value="RPS7p_RPS7a_RPS5e_RPS7o"/>
    <property type="match status" value="1"/>
</dbReference>
<dbReference type="GO" id="GO:0015935">
    <property type="term" value="C:small ribosomal subunit"/>
    <property type="evidence" value="ECO:0007669"/>
    <property type="project" value="InterPro"/>
</dbReference>
<sequence length="159" mass="18053">MARSGQAKKRSIIPDPVFGDLLVAKFINRSMRSGKKSVAQQNIYDALKLIKEKLNQDGLMVFRQAVENVKPQVEVRSRRVGGAAYQIPTPVRGDRKESLAIRWLIQAAQKKPNKEFHTFAEKLVAELIDAYNNTGGAIKKKEDTRRMADANKAFSHFRW</sequence>
<evidence type="ECO:0000256" key="2">
    <source>
        <dbReference type="ARBA" id="ARBA00022730"/>
    </source>
</evidence>
<dbReference type="AlphaFoldDB" id="A0A2H0WPL0"/>
<name>A0A2H0WPL0_9BACT</name>
<evidence type="ECO:0000259" key="7">
    <source>
        <dbReference type="Pfam" id="PF00177"/>
    </source>
</evidence>
<dbReference type="Gene3D" id="1.10.455.10">
    <property type="entry name" value="Ribosomal protein S7 domain"/>
    <property type="match status" value="1"/>
</dbReference>
<comment type="similarity">
    <text evidence="1 6">Belongs to the universal ribosomal protein uS7 family.</text>
</comment>
<dbReference type="HAMAP" id="MF_00480_B">
    <property type="entry name" value="Ribosomal_uS7_B"/>
    <property type="match status" value="1"/>
</dbReference>
<keyword evidence="6" id="KW-0820">tRNA-binding</keyword>
<keyword evidence="4 6" id="KW-0689">Ribosomal protein</keyword>
<dbReference type="GO" id="GO:0000049">
    <property type="term" value="F:tRNA binding"/>
    <property type="evidence" value="ECO:0007669"/>
    <property type="project" value="UniProtKB-UniRule"/>
</dbReference>
<dbReference type="InterPro" id="IPR005717">
    <property type="entry name" value="Ribosomal_uS7_bac/org-type"/>
</dbReference>
<comment type="function">
    <text evidence="6">One of the primary rRNA binding proteins, it binds directly to 16S rRNA where it nucleates assembly of the head domain of the 30S subunit. Is located at the subunit interface close to the decoding center, probably blocks exit of the E-site tRNA.</text>
</comment>
<dbReference type="InterPro" id="IPR000235">
    <property type="entry name" value="Ribosomal_uS7"/>
</dbReference>
<dbReference type="Proteomes" id="UP000230775">
    <property type="component" value="Unassembled WGS sequence"/>
</dbReference>
<evidence type="ECO:0000256" key="3">
    <source>
        <dbReference type="ARBA" id="ARBA00022884"/>
    </source>
</evidence>
<feature type="domain" description="Small ribosomal subunit protein uS7" evidence="7">
    <location>
        <begin position="3"/>
        <end position="152"/>
    </location>
</feature>
<dbReference type="EMBL" id="PEZI01000038">
    <property type="protein sequence ID" value="PIS14590.1"/>
    <property type="molecule type" value="Genomic_DNA"/>
</dbReference>
<evidence type="ECO:0000256" key="5">
    <source>
        <dbReference type="ARBA" id="ARBA00023274"/>
    </source>
</evidence>
<gene>
    <name evidence="6" type="primary">rpsG</name>
    <name evidence="8" type="ORF">COT64_01715</name>
</gene>
<comment type="caution">
    <text evidence="8">The sequence shown here is derived from an EMBL/GenBank/DDBJ whole genome shotgun (WGS) entry which is preliminary data.</text>
</comment>
<evidence type="ECO:0000256" key="6">
    <source>
        <dbReference type="HAMAP-Rule" id="MF_00480"/>
    </source>
</evidence>
<keyword evidence="3 6" id="KW-0694">RNA-binding</keyword>
<dbReference type="SUPFAM" id="SSF47973">
    <property type="entry name" value="Ribosomal protein S7"/>
    <property type="match status" value="1"/>
</dbReference>
<evidence type="ECO:0000256" key="4">
    <source>
        <dbReference type="ARBA" id="ARBA00022980"/>
    </source>
</evidence>
<dbReference type="GO" id="GO:0006412">
    <property type="term" value="P:translation"/>
    <property type="evidence" value="ECO:0007669"/>
    <property type="project" value="UniProtKB-UniRule"/>
</dbReference>